<feature type="chain" id="PRO_5045359729" description="Leucine-rich repeat-containing N-terminal plant-type domain-containing protein" evidence="8">
    <location>
        <begin position="23"/>
        <end position="1051"/>
    </location>
</feature>
<dbReference type="InterPro" id="IPR001611">
    <property type="entry name" value="Leu-rich_rpt"/>
</dbReference>
<feature type="compositionally biased region" description="Low complexity" evidence="7">
    <location>
        <begin position="802"/>
        <end position="811"/>
    </location>
</feature>
<reference evidence="11 12" key="1">
    <citation type="journal article" date="2021" name="bioRxiv">
        <title>Chromosome-scale and haplotype-resolved genome assembly of a tetraploid potato cultivar.</title>
        <authorList>
            <person name="Sun H."/>
            <person name="Jiao W.-B."/>
            <person name="Krause K."/>
            <person name="Campoy J.A."/>
            <person name="Goel M."/>
            <person name="Folz-Donahue K."/>
            <person name="Kukat C."/>
            <person name="Huettel B."/>
            <person name="Schneeberger K."/>
        </authorList>
    </citation>
    <scope>NUCLEOTIDE SEQUENCE [LARGE SCALE GENOMIC DNA]</scope>
    <source>
        <strain evidence="11">SolTubOtavaFocal</strain>
        <tissue evidence="11">Leaves</tissue>
    </source>
</reference>
<dbReference type="PANTHER" id="PTHR48007:SF4">
    <property type="entry name" value="LEUCINE-RICH REPEAT RECEPTOR-LIKE PROTEIN KINASE PXC1"/>
    <property type="match status" value="1"/>
</dbReference>
<evidence type="ECO:0000313" key="11">
    <source>
        <dbReference type="EMBL" id="KAH0759592.1"/>
    </source>
</evidence>
<evidence type="ECO:0000313" key="12">
    <source>
        <dbReference type="Proteomes" id="UP000826656"/>
    </source>
</evidence>
<keyword evidence="4" id="KW-0677">Repeat</keyword>
<protein>
    <recommendedName>
        <fullName evidence="13">Leucine-rich repeat-containing N-terminal plant-type domain-containing protein</fullName>
    </recommendedName>
</protein>
<evidence type="ECO:0000256" key="8">
    <source>
        <dbReference type="SAM" id="SignalP"/>
    </source>
</evidence>
<evidence type="ECO:0008006" key="13">
    <source>
        <dbReference type="Google" id="ProtNLM"/>
    </source>
</evidence>
<dbReference type="SUPFAM" id="SSF52047">
    <property type="entry name" value="RNI-like"/>
    <property type="match status" value="1"/>
</dbReference>
<feature type="compositionally biased region" description="Polar residues" evidence="7">
    <location>
        <begin position="960"/>
        <end position="987"/>
    </location>
</feature>
<dbReference type="Pfam" id="PF23598">
    <property type="entry name" value="LRR_14"/>
    <property type="match status" value="1"/>
</dbReference>
<keyword evidence="6" id="KW-0472">Membrane</keyword>
<dbReference type="SMART" id="SM00369">
    <property type="entry name" value="LRR_TYP"/>
    <property type="match status" value="6"/>
</dbReference>
<evidence type="ECO:0000256" key="7">
    <source>
        <dbReference type="SAM" id="MobiDB-lite"/>
    </source>
</evidence>
<dbReference type="Proteomes" id="UP000826656">
    <property type="component" value="Unassembled WGS sequence"/>
</dbReference>
<evidence type="ECO:0000256" key="5">
    <source>
        <dbReference type="ARBA" id="ARBA00022989"/>
    </source>
</evidence>
<feature type="region of interest" description="Disordered" evidence="7">
    <location>
        <begin position="1029"/>
        <end position="1051"/>
    </location>
</feature>
<gene>
    <name evidence="11" type="ORF">KY290_023085</name>
</gene>
<evidence type="ECO:0000259" key="9">
    <source>
        <dbReference type="Pfam" id="PF08263"/>
    </source>
</evidence>
<feature type="domain" description="Disease resistance R13L4/SHOC-2-like LRR" evidence="10">
    <location>
        <begin position="77"/>
        <end position="203"/>
    </location>
</feature>
<dbReference type="InterPro" id="IPR013210">
    <property type="entry name" value="LRR_N_plant-typ"/>
</dbReference>
<name>A0ABQ7V8D2_SOLTU</name>
<dbReference type="InterPro" id="IPR046959">
    <property type="entry name" value="PRK1-6/SRF4-like"/>
</dbReference>
<keyword evidence="1" id="KW-0433">Leucine-rich repeat</keyword>
<organism evidence="11 12">
    <name type="scientific">Solanum tuberosum</name>
    <name type="common">Potato</name>
    <dbReference type="NCBI Taxonomy" id="4113"/>
    <lineage>
        <taxon>Eukaryota</taxon>
        <taxon>Viridiplantae</taxon>
        <taxon>Streptophyta</taxon>
        <taxon>Embryophyta</taxon>
        <taxon>Tracheophyta</taxon>
        <taxon>Spermatophyta</taxon>
        <taxon>Magnoliopsida</taxon>
        <taxon>eudicotyledons</taxon>
        <taxon>Gunneridae</taxon>
        <taxon>Pentapetalae</taxon>
        <taxon>asterids</taxon>
        <taxon>lamiids</taxon>
        <taxon>Solanales</taxon>
        <taxon>Solanaceae</taxon>
        <taxon>Solanoideae</taxon>
        <taxon>Solaneae</taxon>
        <taxon>Solanum</taxon>
    </lineage>
</organism>
<feature type="domain" description="Leucine-rich repeat-containing N-terminal plant-type" evidence="9">
    <location>
        <begin position="28"/>
        <end position="68"/>
    </location>
</feature>
<dbReference type="Pfam" id="PF08263">
    <property type="entry name" value="LRRNT_2"/>
    <property type="match status" value="1"/>
</dbReference>
<keyword evidence="12" id="KW-1185">Reference proteome</keyword>
<evidence type="ECO:0000256" key="3">
    <source>
        <dbReference type="ARBA" id="ARBA00022729"/>
    </source>
</evidence>
<keyword evidence="5" id="KW-1133">Transmembrane helix</keyword>
<dbReference type="Pfam" id="PF13855">
    <property type="entry name" value="LRR_8"/>
    <property type="match status" value="2"/>
</dbReference>
<sequence>MGRSCNLVFALVVFILLHTSFSTVPNISTDEAALLELKSHISFSPNNILATNWSSSTPVCTWIGITCTSRHHRVAALDISSMQLHGTIPPHLGNLSFLVSLNISKNRFHGNLPEELAHLQRLKSIDVSSNNFTGAIPTSLSLLVDLRILCLSSNQFSGKIPSSLSNLTKLEVLIITGNFLEGEIPRELGDLHYMTVLNLESNHLTGSIPPSIYNITTMRVIALTYNNLTGELPMTICDHLPNLEGLHLSDNHIHGVIPPTLEKCRKLQILSLSINEFSGTVPRELANLTTLTGLYLGGQHLGGEIPEELGNLKNLQVLSLYRSEFTGSVPASIFNMSALQNLALEENSLSGTLPSELGRGMPDIEKFNCADNYMSGFIPASISNFTRLNGLDLGTNSFTGPIPESLGNLEYLELLVLVANYFSSDSTLSFLVSLTNCRKLRVISFGWNPLDGVFPASVGNFSDSLQIFDGSNCKMKGTIPEEIGNLTMVVIMHLDNNEFTGHIPNTIQGLPNLQELILGGNKLVGTIPDAIFNLKNLGLLDLSQNQFSGSIPPCLGNVTSLRYLYLANNRLNCTLPSSLGSLQDLLEFNVSSNLFTGEVPIEIGNLKVAILVDLSKNDFNGKIPSTLGGLDRMLSLSLAHNKLDGPIPDSFGNMLALEFLDLSNNNLSGEIPKSLEALVYLKYLNFSFNELSGEIPTGGPFANATSQSFLKNYALCGDSKFHVSPCVIKSPKKSKRKKIILVLYILLGVAPNSYMDSDNLYSSTIPWANEFDFGEEVELSKIFDMPQEQHLNTSELPKVVPTNTTNISSHSSTDKNSSRITYPITLDDDDDYSLSYIYSMGLKNQENPKTFIPIPIVMEKQGETTNDMILEQPLPKIPILEKFERESSLKSKFTTNQPMRTSTDSLKEQENHKTNHMILQRPMSHILTLEKLESHLIKSKLMVGQENGISSGGYGVLSSLDNEFPQNTSSNGGPIRRSPNNRTSSRYQPFGKEIDPNNQESIFKRPQNFNEYTQRYGYSNEAITLRSLNSGNGNEDSHFNTTTNWPWGSFH</sequence>
<feature type="region of interest" description="Disordered" evidence="7">
    <location>
        <begin position="793"/>
        <end position="817"/>
    </location>
</feature>
<keyword evidence="2" id="KW-0812">Transmembrane</keyword>
<dbReference type="InterPro" id="IPR032675">
    <property type="entry name" value="LRR_dom_sf"/>
</dbReference>
<evidence type="ECO:0000259" key="10">
    <source>
        <dbReference type="Pfam" id="PF23598"/>
    </source>
</evidence>
<dbReference type="Pfam" id="PF00560">
    <property type="entry name" value="LRR_1"/>
    <property type="match status" value="3"/>
</dbReference>
<dbReference type="SUPFAM" id="SSF52058">
    <property type="entry name" value="L domain-like"/>
    <property type="match status" value="1"/>
</dbReference>
<dbReference type="EMBL" id="JAIVGD010000015">
    <property type="protein sequence ID" value="KAH0759592.1"/>
    <property type="molecule type" value="Genomic_DNA"/>
</dbReference>
<evidence type="ECO:0000256" key="2">
    <source>
        <dbReference type="ARBA" id="ARBA00022692"/>
    </source>
</evidence>
<keyword evidence="3 8" id="KW-0732">Signal</keyword>
<dbReference type="InterPro" id="IPR055414">
    <property type="entry name" value="LRR_R13L4/SHOC2-like"/>
</dbReference>
<dbReference type="Gene3D" id="3.80.10.10">
    <property type="entry name" value="Ribonuclease Inhibitor"/>
    <property type="match status" value="5"/>
</dbReference>
<accession>A0ABQ7V8D2</accession>
<dbReference type="InterPro" id="IPR003591">
    <property type="entry name" value="Leu-rich_rpt_typical-subtyp"/>
</dbReference>
<evidence type="ECO:0000256" key="6">
    <source>
        <dbReference type="ARBA" id="ARBA00023136"/>
    </source>
</evidence>
<comment type="caution">
    <text evidence="11">The sequence shown here is derived from an EMBL/GenBank/DDBJ whole genome shotgun (WGS) entry which is preliminary data.</text>
</comment>
<evidence type="ECO:0000256" key="4">
    <source>
        <dbReference type="ARBA" id="ARBA00022737"/>
    </source>
</evidence>
<feature type="region of interest" description="Disordered" evidence="7">
    <location>
        <begin position="960"/>
        <end position="1001"/>
    </location>
</feature>
<proteinExistence type="predicted"/>
<evidence type="ECO:0000256" key="1">
    <source>
        <dbReference type="ARBA" id="ARBA00022614"/>
    </source>
</evidence>
<dbReference type="PANTHER" id="PTHR48007">
    <property type="entry name" value="LEUCINE-RICH REPEAT RECEPTOR-LIKE PROTEIN KINASE PXC1"/>
    <property type="match status" value="1"/>
</dbReference>
<feature type="signal peptide" evidence="8">
    <location>
        <begin position="1"/>
        <end position="22"/>
    </location>
</feature>